<proteinExistence type="predicted"/>
<organism evidence="3 4">
    <name type="scientific">Chitinophaga dinghuensis</name>
    <dbReference type="NCBI Taxonomy" id="1539050"/>
    <lineage>
        <taxon>Bacteria</taxon>
        <taxon>Pseudomonadati</taxon>
        <taxon>Bacteroidota</taxon>
        <taxon>Chitinophagia</taxon>
        <taxon>Chitinophagales</taxon>
        <taxon>Chitinophagaceae</taxon>
        <taxon>Chitinophaga</taxon>
    </lineage>
</organism>
<dbReference type="InterPro" id="IPR009078">
    <property type="entry name" value="Ferritin-like_SF"/>
</dbReference>
<dbReference type="GO" id="GO:0016491">
    <property type="term" value="F:oxidoreductase activity"/>
    <property type="evidence" value="ECO:0007669"/>
    <property type="project" value="InterPro"/>
</dbReference>
<feature type="domain" description="YHS" evidence="2">
    <location>
        <begin position="46"/>
        <end position="87"/>
    </location>
</feature>
<feature type="compositionally biased region" description="Low complexity" evidence="1">
    <location>
        <begin position="27"/>
        <end position="37"/>
    </location>
</feature>
<evidence type="ECO:0000313" key="3">
    <source>
        <dbReference type="EMBL" id="RAJ75159.1"/>
    </source>
</evidence>
<name>A0A327VNW8_9BACT</name>
<dbReference type="Gene3D" id="1.10.620.20">
    <property type="entry name" value="Ribonucleotide Reductase, subunit A"/>
    <property type="match status" value="1"/>
</dbReference>
<dbReference type="EMBL" id="QLMA01000010">
    <property type="protein sequence ID" value="RAJ75159.1"/>
    <property type="molecule type" value="Genomic_DNA"/>
</dbReference>
<keyword evidence="4" id="KW-1185">Reference proteome</keyword>
<sequence>MKYVLVAAALFIMSCGQSSKPAEKAPETAPEATPVAEQTVAGKLPDPVCEMPYDTSYHEFTVYKTDTIHFCSPTCKEVFSKAPEKYMAKLGK</sequence>
<dbReference type="Proteomes" id="UP000249819">
    <property type="component" value="Unassembled WGS sequence"/>
</dbReference>
<evidence type="ECO:0000259" key="2">
    <source>
        <dbReference type="Pfam" id="PF04945"/>
    </source>
</evidence>
<dbReference type="PROSITE" id="PS51257">
    <property type="entry name" value="PROKAR_LIPOPROTEIN"/>
    <property type="match status" value="1"/>
</dbReference>
<dbReference type="RefSeq" id="WP_111595059.1">
    <property type="nucleotide sequence ID" value="NZ_QLMA01000010.1"/>
</dbReference>
<gene>
    <name evidence="3" type="ORF">CLV59_110208</name>
</gene>
<dbReference type="AlphaFoldDB" id="A0A327VNW8"/>
<feature type="region of interest" description="Disordered" evidence="1">
    <location>
        <begin position="18"/>
        <end position="37"/>
    </location>
</feature>
<dbReference type="InterPro" id="IPR007029">
    <property type="entry name" value="YHS_dom"/>
</dbReference>
<accession>A0A327VNW8</accession>
<dbReference type="Pfam" id="PF04945">
    <property type="entry name" value="YHS"/>
    <property type="match status" value="1"/>
</dbReference>
<evidence type="ECO:0000313" key="4">
    <source>
        <dbReference type="Proteomes" id="UP000249819"/>
    </source>
</evidence>
<evidence type="ECO:0000256" key="1">
    <source>
        <dbReference type="SAM" id="MobiDB-lite"/>
    </source>
</evidence>
<dbReference type="InterPro" id="IPR012348">
    <property type="entry name" value="RNR-like"/>
</dbReference>
<comment type="caution">
    <text evidence="3">The sequence shown here is derived from an EMBL/GenBank/DDBJ whole genome shotgun (WGS) entry which is preliminary data.</text>
</comment>
<reference evidence="3 4" key="1">
    <citation type="submission" date="2018-06" db="EMBL/GenBank/DDBJ databases">
        <title>Genomic Encyclopedia of Archaeal and Bacterial Type Strains, Phase II (KMG-II): from individual species to whole genera.</title>
        <authorList>
            <person name="Goeker M."/>
        </authorList>
    </citation>
    <scope>NUCLEOTIDE SEQUENCE [LARGE SCALE GENOMIC DNA]</scope>
    <source>
        <strain evidence="3 4">DSM 29821</strain>
    </source>
</reference>
<dbReference type="OrthoDB" id="678327at2"/>
<protein>
    <submittedName>
        <fullName evidence="3">YHS domain-containing protein</fullName>
    </submittedName>
</protein>
<dbReference type="SUPFAM" id="SSF47240">
    <property type="entry name" value="Ferritin-like"/>
    <property type="match status" value="1"/>
</dbReference>